<dbReference type="InterPro" id="IPR025476">
    <property type="entry name" value="Helitron_helicase-like"/>
</dbReference>
<evidence type="ECO:0000313" key="2">
    <source>
        <dbReference type="EMBL" id="KAJ8871472.1"/>
    </source>
</evidence>
<protein>
    <recommendedName>
        <fullName evidence="1">Helitron helicase-like domain-containing protein</fullName>
    </recommendedName>
</protein>
<gene>
    <name evidence="2" type="ORF">PR048_027789</name>
</gene>
<organism evidence="2 3">
    <name type="scientific">Dryococelus australis</name>
    <dbReference type="NCBI Taxonomy" id="614101"/>
    <lineage>
        <taxon>Eukaryota</taxon>
        <taxon>Metazoa</taxon>
        <taxon>Ecdysozoa</taxon>
        <taxon>Arthropoda</taxon>
        <taxon>Hexapoda</taxon>
        <taxon>Insecta</taxon>
        <taxon>Pterygota</taxon>
        <taxon>Neoptera</taxon>
        <taxon>Polyneoptera</taxon>
        <taxon>Phasmatodea</taxon>
        <taxon>Verophasmatodea</taxon>
        <taxon>Anareolatae</taxon>
        <taxon>Phasmatidae</taxon>
        <taxon>Eurycanthinae</taxon>
        <taxon>Dryococelus</taxon>
    </lineage>
</organism>
<accession>A0ABQ9GHH2</accession>
<sequence>MKRKEEYGTDTGLCCPPAKLAKELQPWPRTQPKEFHCRRCFSLNKSNISLQHRYMHGRTQEAFCYVRKYGRPDLFITFTTNPKWNEITCGINFCGTISRQQLPDVVEDQELFKIVKQHMVHDPCGALNPQTSSMKDGVCSKNFQNNFQQKLLPVKMGVHFKGLSLPKKVVGKQRSAHLTVPLKLTDILSRTSKAHIIAKICSSIKSISKYVNKGPDLAVFGVRNQND</sequence>
<dbReference type="Proteomes" id="UP001159363">
    <property type="component" value="Chromosome 11"/>
</dbReference>
<evidence type="ECO:0000313" key="3">
    <source>
        <dbReference type="Proteomes" id="UP001159363"/>
    </source>
</evidence>
<dbReference type="EMBL" id="JARBHB010000012">
    <property type="protein sequence ID" value="KAJ8871472.1"/>
    <property type="molecule type" value="Genomic_DNA"/>
</dbReference>
<dbReference type="Pfam" id="PF14214">
    <property type="entry name" value="Helitron_like_N"/>
    <property type="match status" value="1"/>
</dbReference>
<comment type="caution">
    <text evidence="2">The sequence shown here is derived from an EMBL/GenBank/DDBJ whole genome shotgun (WGS) entry which is preliminary data.</text>
</comment>
<evidence type="ECO:0000259" key="1">
    <source>
        <dbReference type="Pfam" id="PF14214"/>
    </source>
</evidence>
<name>A0ABQ9GHH2_9NEOP</name>
<keyword evidence="3" id="KW-1185">Reference proteome</keyword>
<proteinExistence type="predicted"/>
<feature type="domain" description="Helitron helicase-like" evidence="1">
    <location>
        <begin position="40"/>
        <end position="106"/>
    </location>
</feature>
<reference evidence="2 3" key="1">
    <citation type="submission" date="2023-02" db="EMBL/GenBank/DDBJ databases">
        <title>LHISI_Scaffold_Assembly.</title>
        <authorList>
            <person name="Stuart O.P."/>
            <person name="Cleave R."/>
            <person name="Magrath M.J.L."/>
            <person name="Mikheyev A.S."/>
        </authorList>
    </citation>
    <scope>NUCLEOTIDE SEQUENCE [LARGE SCALE GENOMIC DNA]</scope>
    <source>
        <strain evidence="2">Daus_M_001</strain>
        <tissue evidence="2">Leg muscle</tissue>
    </source>
</reference>